<dbReference type="Proteomes" id="UP001612928">
    <property type="component" value="Unassembled WGS sequence"/>
</dbReference>
<dbReference type="Pfam" id="PF13340">
    <property type="entry name" value="DUF4096"/>
    <property type="match status" value="1"/>
</dbReference>
<evidence type="ECO:0000259" key="1">
    <source>
        <dbReference type="Pfam" id="PF13340"/>
    </source>
</evidence>
<keyword evidence="3" id="KW-1185">Reference proteome</keyword>
<sequence>MSAPDLGRPSPCEEWFLIQSRLPLGERARSRTCGSSMAVMWRFRTSRPWRDLLAECGPWSTIWDGFRSWARVAP</sequence>
<gene>
    <name evidence="2" type="ORF">ACIBP5_24905</name>
</gene>
<evidence type="ECO:0000313" key="2">
    <source>
        <dbReference type="EMBL" id="MFI7443222.1"/>
    </source>
</evidence>
<evidence type="ECO:0000313" key="3">
    <source>
        <dbReference type="Proteomes" id="UP001612928"/>
    </source>
</evidence>
<proteinExistence type="predicted"/>
<comment type="caution">
    <text evidence="2">The sequence shown here is derived from an EMBL/GenBank/DDBJ whole genome shotgun (WGS) entry which is preliminary data.</text>
</comment>
<dbReference type="InterPro" id="IPR025161">
    <property type="entry name" value="IS402-like_dom"/>
</dbReference>
<accession>A0ABW8A8V8</accession>
<name>A0ABW8A8V8_9ACTN</name>
<dbReference type="EMBL" id="JBITMB010000005">
    <property type="protein sequence ID" value="MFI7443222.1"/>
    <property type="molecule type" value="Genomic_DNA"/>
</dbReference>
<reference evidence="2 3" key="1">
    <citation type="submission" date="2024-10" db="EMBL/GenBank/DDBJ databases">
        <title>The Natural Products Discovery Center: Release of the First 8490 Sequenced Strains for Exploring Actinobacteria Biosynthetic Diversity.</title>
        <authorList>
            <person name="Kalkreuter E."/>
            <person name="Kautsar S.A."/>
            <person name="Yang D."/>
            <person name="Bader C.D."/>
            <person name="Teijaro C.N."/>
            <person name="Fluegel L."/>
            <person name="Davis C.M."/>
            <person name="Simpson J.R."/>
            <person name="Lauterbach L."/>
            <person name="Steele A.D."/>
            <person name="Gui C."/>
            <person name="Meng S."/>
            <person name="Li G."/>
            <person name="Viehrig K."/>
            <person name="Ye F."/>
            <person name="Su P."/>
            <person name="Kiefer A.F."/>
            <person name="Nichols A."/>
            <person name="Cepeda A.J."/>
            <person name="Yan W."/>
            <person name="Fan B."/>
            <person name="Jiang Y."/>
            <person name="Adhikari A."/>
            <person name="Zheng C.-J."/>
            <person name="Schuster L."/>
            <person name="Cowan T.M."/>
            <person name="Smanski M.J."/>
            <person name="Chevrette M.G."/>
            <person name="De Carvalho L.P.S."/>
            <person name="Shen B."/>
        </authorList>
    </citation>
    <scope>NUCLEOTIDE SEQUENCE [LARGE SCALE GENOMIC DNA]</scope>
    <source>
        <strain evidence="2 3">NPDC049503</strain>
    </source>
</reference>
<organism evidence="2 3">
    <name type="scientific">Nonomuraea indica</name>
    <dbReference type="NCBI Taxonomy" id="1581193"/>
    <lineage>
        <taxon>Bacteria</taxon>
        <taxon>Bacillati</taxon>
        <taxon>Actinomycetota</taxon>
        <taxon>Actinomycetes</taxon>
        <taxon>Streptosporangiales</taxon>
        <taxon>Streptosporangiaceae</taxon>
        <taxon>Nonomuraea</taxon>
    </lineage>
</organism>
<dbReference type="RefSeq" id="WP_397023327.1">
    <property type="nucleotide sequence ID" value="NZ_JBITMB010000005.1"/>
</dbReference>
<feature type="domain" description="Insertion element IS402-like" evidence="1">
    <location>
        <begin position="13"/>
        <end position="71"/>
    </location>
</feature>
<protein>
    <submittedName>
        <fullName evidence="2">Transposase</fullName>
    </submittedName>
</protein>